<dbReference type="InterPro" id="IPR050228">
    <property type="entry name" value="Carboxylesterase_BioH"/>
</dbReference>
<dbReference type="GO" id="GO:0016746">
    <property type="term" value="F:acyltransferase activity"/>
    <property type="evidence" value="ECO:0007669"/>
    <property type="project" value="UniProtKB-KW"/>
</dbReference>
<dbReference type="InterPro" id="IPR029058">
    <property type="entry name" value="AB_hydrolase_fold"/>
</dbReference>
<evidence type="ECO:0000313" key="2">
    <source>
        <dbReference type="EMBL" id="EJZ57002.1"/>
    </source>
</evidence>
<feature type="domain" description="AB hydrolase-1" evidence="1">
    <location>
        <begin position="61"/>
        <end position="289"/>
    </location>
</feature>
<dbReference type="Pfam" id="PF00561">
    <property type="entry name" value="Abhydrolase_1"/>
    <property type="match status" value="1"/>
</dbReference>
<keyword evidence="2" id="KW-0378">Hydrolase</keyword>
<dbReference type="GO" id="GO:0016787">
    <property type="term" value="F:hydrolase activity"/>
    <property type="evidence" value="ECO:0007669"/>
    <property type="project" value="UniProtKB-KW"/>
</dbReference>
<keyword evidence="2" id="KW-0808">Transferase</keyword>
<evidence type="ECO:0000259" key="1">
    <source>
        <dbReference type="Pfam" id="PF00561"/>
    </source>
</evidence>
<keyword evidence="2" id="KW-0012">Acyltransferase</keyword>
<sequence>MGPKLQAYAYLSQSSCNLYLRAYPLACQESYDMRPEIAVLDIQGQYRVYTEFYRADAAEKTIILVNGSMATTASFAQTVKNLHPQFNVVCYDQPYAGRSKIHNRHEKHLTKEVEGQILLELIDHFGAEHVLSFSWGGAATLVALAHQPRRIEKAVISSFSPVINAHMLDYLERGVDYLGQRDGDRVGHLVNNTIGKHLPSLFKRFNYRHVSSLAEHEYGQMHFHINDVLHSDRQCYLNAAKRINVPVLFLNGEWDEYTAAEDARIFGNHVAQSTFTTLQATGHFLDMEHKAACRDSQNALLGFLKPSQQSSRTRYSFVQDHHASAI</sequence>
<dbReference type="PANTHER" id="PTHR43194:SF5">
    <property type="entry name" value="PIMELOYL-[ACYL-CARRIER PROTEIN] METHYL ESTER ESTERASE"/>
    <property type="match status" value="1"/>
</dbReference>
<dbReference type="EMBL" id="CM001561">
    <property type="protein sequence ID" value="EJZ57002.1"/>
    <property type="molecule type" value="Genomic_DNA"/>
</dbReference>
<dbReference type="InterPro" id="IPR000073">
    <property type="entry name" value="AB_hydrolase_1"/>
</dbReference>
<dbReference type="Proteomes" id="UP000006045">
    <property type="component" value="Chromosome"/>
</dbReference>
<gene>
    <name evidence="2" type="ORF">I1A_001316</name>
</gene>
<organism evidence="2 3">
    <name type="scientific">Pseudomonas fluorescens R124</name>
    <dbReference type="NCBI Taxonomy" id="743713"/>
    <lineage>
        <taxon>Bacteria</taxon>
        <taxon>Pseudomonadati</taxon>
        <taxon>Pseudomonadota</taxon>
        <taxon>Gammaproteobacteria</taxon>
        <taxon>Pseudomonadales</taxon>
        <taxon>Pseudomonadaceae</taxon>
        <taxon>Pseudomonas</taxon>
    </lineage>
</organism>
<dbReference type="Gene3D" id="3.40.50.1820">
    <property type="entry name" value="alpha/beta hydrolase"/>
    <property type="match status" value="1"/>
</dbReference>
<proteinExistence type="predicted"/>
<evidence type="ECO:0000313" key="3">
    <source>
        <dbReference type="Proteomes" id="UP000006045"/>
    </source>
</evidence>
<name>A0A7U9GS86_PSEFL</name>
<protein>
    <submittedName>
        <fullName evidence="2">Hydrolase/acyltransferase</fullName>
    </submittedName>
</protein>
<accession>A0A7U9GS86</accession>
<reference evidence="2 3" key="1">
    <citation type="submission" date="2012-08" db="EMBL/GenBank/DDBJ databases">
        <title>The genome of cave-isolated P. fluorescens strain R124 demonstrates phenotypic adaptation to the mineral environment.</title>
        <authorList>
            <person name="Barton M.D."/>
            <person name="Petronio M."/>
            <person name="Giarrizzo J.G."/>
            <person name="Bowling B.V."/>
            <person name="Barton H.A."/>
        </authorList>
    </citation>
    <scope>NUCLEOTIDE SEQUENCE [LARGE SCALE GENOMIC DNA]</scope>
    <source>
        <strain evidence="2 3">R124</strain>
    </source>
</reference>
<dbReference type="SUPFAM" id="SSF53474">
    <property type="entry name" value="alpha/beta-Hydrolases"/>
    <property type="match status" value="1"/>
</dbReference>
<dbReference type="PANTHER" id="PTHR43194">
    <property type="entry name" value="HYDROLASE ALPHA/BETA FOLD FAMILY"/>
    <property type="match status" value="1"/>
</dbReference>
<dbReference type="AlphaFoldDB" id="A0A7U9GS86"/>